<dbReference type="EMBL" id="MUJZ01045980">
    <property type="protein sequence ID" value="OTF74658.1"/>
    <property type="molecule type" value="Genomic_DNA"/>
</dbReference>
<dbReference type="PANTHER" id="PTHR43918">
    <property type="entry name" value="ACETYLCHOLINESTERASE"/>
    <property type="match status" value="1"/>
</dbReference>
<evidence type="ECO:0000256" key="3">
    <source>
        <dbReference type="ARBA" id="ARBA00022801"/>
    </source>
</evidence>
<dbReference type="GO" id="GO:0005886">
    <property type="term" value="C:plasma membrane"/>
    <property type="evidence" value="ECO:0007669"/>
    <property type="project" value="TreeGrafter"/>
</dbReference>
<gene>
    <name evidence="6" type="ORF">BLA29_010703</name>
</gene>
<name>A0A1Y3B3U9_EURMA</name>
<sequence>MFSDILGDLRFNCPVMLFGQQMARANPKNRFYAYRFDRRTILADRMQCDEWMGVCHASDILYVFSNSLMSLYPKDSQLSIDVMNSWTRFAKTGDPSPIGTMEWPEAFTDNESQSTMRWMLIDIEHKTGNDLYRDVCQTIWAKRYGEWLEKYFVSNEKDEL</sequence>
<protein>
    <recommendedName>
        <fullName evidence="5">Carboxylesterase type B domain-containing protein</fullName>
    </recommendedName>
</protein>
<dbReference type="InterPro" id="IPR050654">
    <property type="entry name" value="AChE-related_enzymes"/>
</dbReference>
<keyword evidence="2" id="KW-0719">Serine esterase</keyword>
<dbReference type="InterPro" id="IPR029058">
    <property type="entry name" value="AB_hydrolase_fold"/>
</dbReference>
<accession>A0A1Y3B3U9</accession>
<dbReference type="GO" id="GO:0003990">
    <property type="term" value="F:acetylcholinesterase activity"/>
    <property type="evidence" value="ECO:0007669"/>
    <property type="project" value="TreeGrafter"/>
</dbReference>
<evidence type="ECO:0000256" key="4">
    <source>
        <dbReference type="ARBA" id="ARBA00023180"/>
    </source>
</evidence>
<dbReference type="Pfam" id="PF00135">
    <property type="entry name" value="COesterase"/>
    <property type="match status" value="1"/>
</dbReference>
<dbReference type="GO" id="GO:0019695">
    <property type="term" value="P:choline metabolic process"/>
    <property type="evidence" value="ECO:0007669"/>
    <property type="project" value="TreeGrafter"/>
</dbReference>
<reference evidence="6 7" key="1">
    <citation type="submission" date="2017-03" db="EMBL/GenBank/DDBJ databases">
        <title>Genome Survey of Euroglyphus maynei.</title>
        <authorList>
            <person name="Arlian L.G."/>
            <person name="Morgan M.S."/>
            <person name="Rider S.D."/>
        </authorList>
    </citation>
    <scope>NUCLEOTIDE SEQUENCE [LARGE SCALE GENOMIC DNA]</scope>
    <source>
        <strain evidence="6">Arlian Lab</strain>
        <tissue evidence="6">Whole body</tissue>
    </source>
</reference>
<keyword evidence="7" id="KW-1185">Reference proteome</keyword>
<dbReference type="Proteomes" id="UP000194236">
    <property type="component" value="Unassembled WGS sequence"/>
</dbReference>
<evidence type="ECO:0000313" key="6">
    <source>
        <dbReference type="EMBL" id="OTF74658.1"/>
    </source>
</evidence>
<dbReference type="GO" id="GO:0005615">
    <property type="term" value="C:extracellular space"/>
    <property type="evidence" value="ECO:0007669"/>
    <property type="project" value="TreeGrafter"/>
</dbReference>
<comment type="similarity">
    <text evidence="1">Belongs to the type-B carboxylesterase/lipase family.</text>
</comment>
<evidence type="ECO:0000256" key="1">
    <source>
        <dbReference type="ARBA" id="ARBA00005964"/>
    </source>
</evidence>
<dbReference type="OrthoDB" id="6508443at2759"/>
<proteinExistence type="inferred from homology"/>
<organism evidence="6 7">
    <name type="scientific">Euroglyphus maynei</name>
    <name type="common">Mayne's house dust mite</name>
    <dbReference type="NCBI Taxonomy" id="6958"/>
    <lineage>
        <taxon>Eukaryota</taxon>
        <taxon>Metazoa</taxon>
        <taxon>Ecdysozoa</taxon>
        <taxon>Arthropoda</taxon>
        <taxon>Chelicerata</taxon>
        <taxon>Arachnida</taxon>
        <taxon>Acari</taxon>
        <taxon>Acariformes</taxon>
        <taxon>Sarcoptiformes</taxon>
        <taxon>Astigmata</taxon>
        <taxon>Psoroptidia</taxon>
        <taxon>Analgoidea</taxon>
        <taxon>Pyroglyphidae</taxon>
        <taxon>Pyroglyphinae</taxon>
        <taxon>Euroglyphus</taxon>
    </lineage>
</organism>
<feature type="domain" description="Carboxylesterase type B" evidence="5">
    <location>
        <begin position="2"/>
        <end position="130"/>
    </location>
</feature>
<evidence type="ECO:0000259" key="5">
    <source>
        <dbReference type="Pfam" id="PF00135"/>
    </source>
</evidence>
<dbReference type="GO" id="GO:0006581">
    <property type="term" value="P:acetylcholine catabolic process"/>
    <property type="evidence" value="ECO:0007669"/>
    <property type="project" value="TreeGrafter"/>
</dbReference>
<keyword evidence="3" id="KW-0378">Hydrolase</keyword>
<keyword evidence="4" id="KW-0325">Glycoprotein</keyword>
<evidence type="ECO:0000256" key="2">
    <source>
        <dbReference type="ARBA" id="ARBA00022487"/>
    </source>
</evidence>
<dbReference type="PANTHER" id="PTHR43918:SF4">
    <property type="entry name" value="CARBOXYLIC ESTER HYDROLASE"/>
    <property type="match status" value="1"/>
</dbReference>
<dbReference type="InterPro" id="IPR002018">
    <property type="entry name" value="CarbesteraseB"/>
</dbReference>
<dbReference type="SUPFAM" id="SSF53474">
    <property type="entry name" value="alpha/beta-Hydrolases"/>
    <property type="match status" value="1"/>
</dbReference>
<dbReference type="Gene3D" id="3.40.50.1820">
    <property type="entry name" value="alpha/beta hydrolase"/>
    <property type="match status" value="1"/>
</dbReference>
<dbReference type="AlphaFoldDB" id="A0A1Y3B3U9"/>
<evidence type="ECO:0000313" key="7">
    <source>
        <dbReference type="Proteomes" id="UP000194236"/>
    </source>
</evidence>
<comment type="caution">
    <text evidence="6">The sequence shown here is derived from an EMBL/GenBank/DDBJ whole genome shotgun (WGS) entry which is preliminary data.</text>
</comment>